<proteinExistence type="predicted"/>
<organism evidence="3">
    <name type="scientific">Lactococcus lactis</name>
    <dbReference type="NCBI Taxonomy" id="1358"/>
    <lineage>
        <taxon>Bacteria</taxon>
        <taxon>Bacillati</taxon>
        <taxon>Bacillota</taxon>
        <taxon>Bacilli</taxon>
        <taxon>Lactobacillales</taxon>
        <taxon>Streptococcaceae</taxon>
        <taxon>Lactococcus</taxon>
    </lineage>
</organism>
<keyword evidence="1" id="KW-0812">Transmembrane</keyword>
<keyword evidence="1" id="KW-0472">Membrane</keyword>
<evidence type="ECO:0000313" key="2">
    <source>
        <dbReference type="EMBL" id="BAM66962.1"/>
    </source>
</evidence>
<dbReference type="RefSeq" id="WP_058206663.1">
    <property type="nucleotide sequence ID" value="NZ_JAOWLJ010000002.1"/>
</dbReference>
<dbReference type="EMBL" id="AB684443">
    <property type="protein sequence ID" value="BAM66962.1"/>
    <property type="molecule type" value="Genomic_DNA"/>
</dbReference>
<feature type="transmembrane region" description="Helical" evidence="1">
    <location>
        <begin position="6"/>
        <end position="21"/>
    </location>
</feature>
<accession>K7ZQ82</accession>
<feature type="transmembrane region" description="Helical" evidence="1">
    <location>
        <begin position="28"/>
        <end position="45"/>
    </location>
</feature>
<evidence type="ECO:0000256" key="1">
    <source>
        <dbReference type="SAM" id="Phobius"/>
    </source>
</evidence>
<keyword evidence="1" id="KW-1133">Transmembrane helix</keyword>
<name>K7ZQ82_9LACT</name>
<dbReference type="EMBL" id="AB712393">
    <property type="protein sequence ID" value="BAM66974.1"/>
    <property type="molecule type" value="Genomic_DNA"/>
</dbReference>
<evidence type="ECO:0000313" key="3">
    <source>
        <dbReference type="EMBL" id="BAM66974.1"/>
    </source>
</evidence>
<reference evidence="3" key="2">
    <citation type="journal article" date="2012" name="Microbiology">
        <title>Identification of the genes involved in the secretion and self-immunity of lacticin Q, an unmodified leaderless bacteriocin from Lactococcus lactis QU 5.</title>
        <authorList>
            <person name="Iwatani S."/>
            <person name="Yoneyama F."/>
            <person name="Miyashita S."/>
            <person name="Zendo T."/>
            <person name="Nakayama J."/>
            <person name="Sonomoto K."/>
        </authorList>
    </citation>
    <scope>NUCLEOTIDE SEQUENCE</scope>
    <source>
        <strain evidence="3">QU 5</strain>
    </source>
</reference>
<sequence>MAFYLGIFFSLLLIFIVGFIFKKRIFEIFMPIISLVLSIFLFWLYPDNFSIINFLLVLLLLVFVFALVGRAIYGTKRKK</sequence>
<protein>
    <submittedName>
        <fullName evidence="3">Membrane permease protein</fullName>
    </submittedName>
</protein>
<dbReference type="AlphaFoldDB" id="K7ZQ82"/>
<feature type="transmembrane region" description="Helical" evidence="1">
    <location>
        <begin position="51"/>
        <end position="73"/>
    </location>
</feature>
<reference evidence="2" key="1">
    <citation type="submission" date="2011-11" db="EMBL/GenBank/DDBJ databases">
        <title>Genetic requirement for the production and self-immunity of lacticin Q, a leaderless bacteriocin exhibiting an intracellular toxicity.</title>
        <authorList>
            <person name="Iwatani S."/>
            <person name="Yoneyama F."/>
            <person name="Miyashita S."/>
            <person name="Zendo T."/>
            <person name="Nakayama J."/>
            <person name="Sonomoto K."/>
        </authorList>
    </citation>
    <scope>NUCLEOTIDE SEQUENCE</scope>
    <source>
        <strain evidence="2">QU 5</strain>
    </source>
</reference>